<dbReference type="InterPro" id="IPR014710">
    <property type="entry name" value="RmlC-like_jellyroll"/>
</dbReference>
<dbReference type="SUPFAM" id="SSF81383">
    <property type="entry name" value="F-box domain"/>
    <property type="match status" value="1"/>
</dbReference>
<dbReference type="InterPro" id="IPR057207">
    <property type="entry name" value="FBXL15_LRR"/>
</dbReference>
<evidence type="ECO:0000256" key="6">
    <source>
        <dbReference type="ARBA" id="ARBA00023136"/>
    </source>
</evidence>
<protein>
    <submittedName>
        <fullName evidence="12">Unplaced genomic scaffold supercont1.1, whole genome shotgun sequence</fullName>
    </submittedName>
</protein>
<dbReference type="Pfam" id="PF25372">
    <property type="entry name" value="DUF7885"/>
    <property type="match status" value="1"/>
</dbReference>
<evidence type="ECO:0000313" key="12">
    <source>
        <dbReference type="EMBL" id="KIW84991.1"/>
    </source>
</evidence>
<evidence type="ECO:0000256" key="8">
    <source>
        <dbReference type="ARBA" id="ARBA00023303"/>
    </source>
</evidence>
<evidence type="ECO:0000256" key="2">
    <source>
        <dbReference type="ARBA" id="ARBA00022448"/>
    </source>
</evidence>
<feature type="compositionally biased region" description="Polar residues" evidence="9">
    <location>
        <begin position="240"/>
        <end position="249"/>
    </location>
</feature>
<dbReference type="GO" id="GO:0016020">
    <property type="term" value="C:membrane"/>
    <property type="evidence" value="ECO:0007669"/>
    <property type="project" value="UniProtKB-SubCell"/>
</dbReference>
<dbReference type="SMART" id="SM00100">
    <property type="entry name" value="cNMP"/>
    <property type="match status" value="2"/>
</dbReference>
<dbReference type="CDD" id="cd00038">
    <property type="entry name" value="CAP_ED"/>
    <property type="match status" value="2"/>
</dbReference>
<feature type="region of interest" description="Disordered" evidence="9">
    <location>
        <begin position="221"/>
        <end position="249"/>
    </location>
</feature>
<evidence type="ECO:0000313" key="13">
    <source>
        <dbReference type="Proteomes" id="UP000053029"/>
    </source>
</evidence>
<dbReference type="Pfam" id="PF00027">
    <property type="entry name" value="cNMP_binding"/>
    <property type="match status" value="2"/>
</dbReference>
<dbReference type="InterPro" id="IPR018490">
    <property type="entry name" value="cNMP-bd_dom_sf"/>
</dbReference>
<keyword evidence="7" id="KW-1071">Ligand-gated ion channel</keyword>
<keyword evidence="3" id="KW-0812">Transmembrane</keyword>
<comment type="subcellular location">
    <subcellularLocation>
        <location evidence="1">Membrane</location>
        <topology evidence="1">Multi-pass membrane protein</topology>
    </subcellularLocation>
</comment>
<dbReference type="SUPFAM" id="SSF52047">
    <property type="entry name" value="RNI-like"/>
    <property type="match status" value="1"/>
</dbReference>
<dbReference type="InterPro" id="IPR001810">
    <property type="entry name" value="F-box_dom"/>
</dbReference>
<dbReference type="PANTHER" id="PTHR45638">
    <property type="entry name" value="CYCLIC NUCLEOTIDE-GATED CATION CHANNEL SUBUNIT A"/>
    <property type="match status" value="1"/>
</dbReference>
<dbReference type="SMART" id="SM00367">
    <property type="entry name" value="LRR_CC"/>
    <property type="match status" value="7"/>
</dbReference>
<sequence>MRRHHGRALSPYHGRTASPPSAEVSLVRSFDSKINPSRPARQSPLATSQIQGMPLDLIDRIRSFPLFQATSDDFLADIGLLLKPQLHNTNDYIITEGEDAKAMYWLVRGAVAVTSRDGESTFAELKPGAFFGEIGILMERPRTATVVARTRCMVLALKKEDLKKILPKYPDVEHAIRDEALERLTQLEKKKRQVLLGMEDVPNHERRGSKRARTTVGEDIYMRDNDGSVTSSNKRRKSPSPGTNEVSTASALGHGLVNIRATLKELPLFASLPSDILHFLGLSAQPRSFAPFTDIIKQDTRGREVYFIVRGEVEVLDERNVSSPKPHKAGEPNGVLGTPRVIARLRPGQYFGEVVSLSLADRRTATVRSVTQVECLMISENVLADFWHRCPTSVLRQIEETAKHRLQLASDNDVIMNDADTTPDIHDLEIRDSKEMRQRKVVTGPRVTFTDTEISASTPIVATDEPNNTLEPSDPDPFLSEGLEKVRSRSRRGSLAPPPPDEPSKDQRRRSPRSSPTTTTHPSPRSSVSGTPSPTSEYKGSSGFPFSDPLSPGSRPKPRPRSSRGLNRGRIPDRLLPLILEYLDLHDLMRLQGVSLHWQNVLSTAPNLLHHLDLSRYNRKITDDILISRICPFVAERPRFVDISNCFHITDEGFSALVNTCGANVQGWRMKSVWDVTAPAILEMANKARGLKEVDLSNCRKVSDTLLARIVGWVVTAQPPTPSNRTKVNSHRPVLNTKLSNNAPPQQPPPGTVIGCPELSSITLSYCKHITDRTMAHIATHAHDRIVSMDLTRCTTITDAGFQFWGNVKFERLRKLCLADCTYLSDQSIVWLVNGAGSGLRQLDLSFCCALSDTATEVIALGCPNLTHLNLSFCGSAVSDPSLRSIGLHLTSLRELAVRGCVRVTGLGVQSVVEGCQKLKLFDVSQCKNLQPWLVSGGIERWRSMGRDVEFVVVSSGTKLVR</sequence>
<dbReference type="InterPro" id="IPR000595">
    <property type="entry name" value="cNMP-bd_dom"/>
</dbReference>
<dbReference type="OrthoDB" id="421226at2759"/>
<accession>A0A0D2E4L4</accession>
<dbReference type="InterPro" id="IPR006553">
    <property type="entry name" value="Leu-rich_rpt_Cys-con_subtyp"/>
</dbReference>
<evidence type="ECO:0000256" key="9">
    <source>
        <dbReference type="SAM" id="MobiDB-lite"/>
    </source>
</evidence>
<proteinExistence type="predicted"/>
<dbReference type="STRING" id="1442368.A0A0D2E4L4"/>
<dbReference type="Pfam" id="PF16643">
    <property type="entry name" value="cNMPbd_u2"/>
    <property type="match status" value="1"/>
</dbReference>
<dbReference type="HOGENOM" id="CLU_006113_0_0_1"/>
<dbReference type="GO" id="GO:0005221">
    <property type="term" value="F:intracellularly cyclic nucleotide-activated monoatomic cation channel activity"/>
    <property type="evidence" value="ECO:0007669"/>
    <property type="project" value="InterPro"/>
</dbReference>
<evidence type="ECO:0000259" key="11">
    <source>
        <dbReference type="PROSITE" id="PS50181"/>
    </source>
</evidence>
<dbReference type="Proteomes" id="UP000053029">
    <property type="component" value="Unassembled WGS sequence"/>
</dbReference>
<dbReference type="InterPro" id="IPR036047">
    <property type="entry name" value="F-box-like_dom_sf"/>
</dbReference>
<keyword evidence="8" id="KW-0407">Ion channel</keyword>
<dbReference type="GO" id="GO:0044877">
    <property type="term" value="F:protein-containing complex binding"/>
    <property type="evidence" value="ECO:0007669"/>
    <property type="project" value="TreeGrafter"/>
</dbReference>
<dbReference type="RefSeq" id="XP_013288799.1">
    <property type="nucleotide sequence ID" value="XM_013433345.1"/>
</dbReference>
<organism evidence="12 13">
    <name type="scientific">Fonsecaea pedrosoi CBS 271.37</name>
    <dbReference type="NCBI Taxonomy" id="1442368"/>
    <lineage>
        <taxon>Eukaryota</taxon>
        <taxon>Fungi</taxon>
        <taxon>Dikarya</taxon>
        <taxon>Ascomycota</taxon>
        <taxon>Pezizomycotina</taxon>
        <taxon>Eurotiomycetes</taxon>
        <taxon>Chaetothyriomycetidae</taxon>
        <taxon>Chaetothyriales</taxon>
        <taxon>Herpotrichiellaceae</taxon>
        <taxon>Fonsecaea</taxon>
    </lineage>
</organism>
<dbReference type="Gene3D" id="3.80.10.10">
    <property type="entry name" value="Ribonuclease Inhibitor"/>
    <property type="match status" value="3"/>
</dbReference>
<dbReference type="GeneID" id="25299869"/>
<dbReference type="PROSITE" id="PS50181">
    <property type="entry name" value="FBOX"/>
    <property type="match status" value="1"/>
</dbReference>
<evidence type="ECO:0000256" key="1">
    <source>
        <dbReference type="ARBA" id="ARBA00004141"/>
    </source>
</evidence>
<feature type="domain" description="Cyclic nucleotide-binding" evidence="10">
    <location>
        <begin position="66"/>
        <end position="183"/>
    </location>
</feature>
<name>A0A0D2E4L4_9EURO</name>
<evidence type="ECO:0000256" key="7">
    <source>
        <dbReference type="ARBA" id="ARBA00023286"/>
    </source>
</evidence>
<feature type="domain" description="F-box" evidence="11">
    <location>
        <begin position="565"/>
        <end position="612"/>
    </location>
</feature>
<reference evidence="12 13" key="1">
    <citation type="submission" date="2015-01" db="EMBL/GenBank/DDBJ databases">
        <title>The Genome Sequence of Fonsecaea pedrosoi CBS 271.37.</title>
        <authorList>
            <consortium name="The Broad Institute Genomics Platform"/>
            <person name="Cuomo C."/>
            <person name="de Hoog S."/>
            <person name="Gorbushina A."/>
            <person name="Stielow B."/>
            <person name="Teixiera M."/>
            <person name="Abouelleil A."/>
            <person name="Chapman S.B."/>
            <person name="Priest M."/>
            <person name="Young S.K."/>
            <person name="Wortman J."/>
            <person name="Nusbaum C."/>
            <person name="Birren B."/>
        </authorList>
    </citation>
    <scope>NUCLEOTIDE SEQUENCE [LARGE SCALE GENOMIC DNA]</scope>
    <source>
        <strain evidence="12 13">CBS 271.37</strain>
    </source>
</reference>
<dbReference type="PANTHER" id="PTHR45638:SF24">
    <property type="entry name" value="CYCLIC NUCLEOTIDE-BINDING DOMAIN PROTEIN (AFU_ORTHOLOGUE AFUA_2G03170)"/>
    <property type="match status" value="1"/>
</dbReference>
<feature type="compositionally biased region" description="Polar residues" evidence="9">
    <location>
        <begin position="528"/>
        <end position="539"/>
    </location>
</feature>
<feature type="compositionally biased region" description="Low complexity" evidence="9">
    <location>
        <begin position="513"/>
        <end position="527"/>
    </location>
</feature>
<evidence type="ECO:0000259" key="10">
    <source>
        <dbReference type="PROSITE" id="PS50042"/>
    </source>
</evidence>
<dbReference type="VEuPathDB" id="FungiDB:Z517_00379"/>
<dbReference type="Gene3D" id="2.60.120.10">
    <property type="entry name" value="Jelly Rolls"/>
    <property type="match status" value="2"/>
</dbReference>
<feature type="region of interest" description="Disordered" evidence="9">
    <location>
        <begin position="1"/>
        <end position="22"/>
    </location>
</feature>
<evidence type="ECO:0000256" key="5">
    <source>
        <dbReference type="ARBA" id="ARBA00023065"/>
    </source>
</evidence>
<dbReference type="InterPro" id="IPR050866">
    <property type="entry name" value="CNG_cation_channel"/>
</dbReference>
<dbReference type="PROSITE" id="PS00889">
    <property type="entry name" value="CNMP_BINDING_2"/>
    <property type="match status" value="1"/>
</dbReference>
<dbReference type="EMBL" id="KN846969">
    <property type="protein sequence ID" value="KIW84991.1"/>
    <property type="molecule type" value="Genomic_DNA"/>
</dbReference>
<keyword evidence="4" id="KW-1133">Transmembrane helix</keyword>
<dbReference type="SUPFAM" id="SSF51206">
    <property type="entry name" value="cAMP-binding domain-like"/>
    <property type="match status" value="2"/>
</dbReference>
<evidence type="ECO:0000256" key="4">
    <source>
        <dbReference type="ARBA" id="ARBA00022989"/>
    </source>
</evidence>
<keyword evidence="2" id="KW-0813">Transport</keyword>
<keyword evidence="6" id="KW-0472">Membrane</keyword>
<dbReference type="PROSITE" id="PS50042">
    <property type="entry name" value="CNMP_BINDING_3"/>
    <property type="match status" value="2"/>
</dbReference>
<keyword evidence="5" id="KW-0406">Ion transport</keyword>
<dbReference type="AlphaFoldDB" id="A0A0D2E4L4"/>
<evidence type="ECO:0000256" key="3">
    <source>
        <dbReference type="ARBA" id="ARBA00022692"/>
    </source>
</evidence>
<feature type="compositionally biased region" description="Polar residues" evidence="9">
    <location>
        <begin position="449"/>
        <end position="471"/>
    </location>
</feature>
<gene>
    <name evidence="12" type="ORF">Z517_00379</name>
</gene>
<keyword evidence="13" id="KW-1185">Reference proteome</keyword>
<feature type="region of interest" description="Disordered" evidence="9">
    <location>
        <begin position="448"/>
        <end position="568"/>
    </location>
</feature>
<dbReference type="FunFam" id="2.60.120.10:FF:000057">
    <property type="entry name" value="Cyclic nucleotide-binding domain protein"/>
    <property type="match status" value="1"/>
</dbReference>
<feature type="domain" description="Cyclic nucleotide-binding" evidence="10">
    <location>
        <begin position="268"/>
        <end position="404"/>
    </location>
</feature>
<dbReference type="InterPro" id="IPR032675">
    <property type="entry name" value="LRR_dom_sf"/>
</dbReference>
<dbReference type="InterPro" id="IPR018488">
    <property type="entry name" value="cNMP-bd_CS"/>
</dbReference>